<gene>
    <name evidence="3" type="ORF">Dda_4276</name>
</gene>
<evidence type="ECO:0000256" key="2">
    <source>
        <dbReference type="SAM" id="MobiDB-lite"/>
    </source>
</evidence>
<sequence>MPNISAPPTLLPHALTNMAVIDDDPTSRSTTDRMGLDSSRKSADKNAPLSSPQHLPLPPRISGDITRTLHFFRPPRYGSPPRFLVAHPNGSGIKNFGTIPIVVPIRDIRNKEHRFHLALHSFKPVRHLQPLPYPLDLKNTDVIAIIHNSTTEILQRHVSSPNQITIFSTGLLKARSPIGSARPTISHPLQIDQTPKAALLRAKRHLSPVVSQHIASGTLSLRVINLYRPVLPRGVGISDHQLCVTESLTISEDDLASVEHVYPDRIGQTYAIRHAKGQRFWYWSNLDSTEGILVQVYDSLFGCDADGRERMVRGGSGFFRLMPEAWEESQEAEWLVVRALVVA</sequence>
<dbReference type="EMBL" id="JAQGDS010000004">
    <property type="protein sequence ID" value="KAJ6261606.1"/>
    <property type="molecule type" value="Genomic_DNA"/>
</dbReference>
<organism evidence="3 4">
    <name type="scientific">Drechslerella dactyloides</name>
    <name type="common">Nematode-trapping fungus</name>
    <name type="synonym">Arthrobotrys dactyloides</name>
    <dbReference type="NCBI Taxonomy" id="74499"/>
    <lineage>
        <taxon>Eukaryota</taxon>
        <taxon>Fungi</taxon>
        <taxon>Dikarya</taxon>
        <taxon>Ascomycota</taxon>
        <taxon>Pezizomycotina</taxon>
        <taxon>Orbiliomycetes</taxon>
        <taxon>Orbiliales</taxon>
        <taxon>Orbiliaceae</taxon>
        <taxon>Drechslerella</taxon>
    </lineage>
</organism>
<protein>
    <submittedName>
        <fullName evidence="3">Uncharacterized protein</fullName>
    </submittedName>
</protein>
<comment type="caution">
    <text evidence="3">The sequence shown here is derived from an EMBL/GenBank/DDBJ whole genome shotgun (WGS) entry which is preliminary data.</text>
</comment>
<dbReference type="PANTHER" id="PTHR34598">
    <property type="entry name" value="BLL6449 PROTEIN"/>
    <property type="match status" value="1"/>
</dbReference>
<dbReference type="InterPro" id="IPR044053">
    <property type="entry name" value="AsaB-like"/>
</dbReference>
<evidence type="ECO:0000313" key="3">
    <source>
        <dbReference type="EMBL" id="KAJ6261606.1"/>
    </source>
</evidence>
<proteinExistence type="inferred from homology"/>
<name>A0AAD6IZX0_DREDA</name>
<evidence type="ECO:0000256" key="1">
    <source>
        <dbReference type="ARBA" id="ARBA00023604"/>
    </source>
</evidence>
<accession>A0AAD6IZX0</accession>
<dbReference type="PANTHER" id="PTHR34598:SF3">
    <property type="entry name" value="OXIDOREDUCTASE AN1597"/>
    <property type="match status" value="1"/>
</dbReference>
<evidence type="ECO:0000313" key="4">
    <source>
        <dbReference type="Proteomes" id="UP001221413"/>
    </source>
</evidence>
<dbReference type="GO" id="GO:0016491">
    <property type="term" value="F:oxidoreductase activity"/>
    <property type="evidence" value="ECO:0007669"/>
    <property type="project" value="InterPro"/>
</dbReference>
<comment type="similarity">
    <text evidence="1">Belongs to the asaB hydroxylase/desaturase family.</text>
</comment>
<dbReference type="AlphaFoldDB" id="A0AAD6IZX0"/>
<feature type="region of interest" description="Disordered" evidence="2">
    <location>
        <begin position="18"/>
        <end position="60"/>
    </location>
</feature>
<dbReference type="Proteomes" id="UP001221413">
    <property type="component" value="Unassembled WGS sequence"/>
</dbReference>
<feature type="compositionally biased region" description="Basic and acidic residues" evidence="2">
    <location>
        <begin position="30"/>
        <end position="44"/>
    </location>
</feature>
<keyword evidence="4" id="KW-1185">Reference proteome</keyword>
<reference evidence="3" key="1">
    <citation type="submission" date="2023-01" db="EMBL/GenBank/DDBJ databases">
        <title>The chitinases involved in constricting ring structure development in the nematode-trapping fungus Drechslerella dactyloides.</title>
        <authorList>
            <person name="Wang R."/>
            <person name="Zhang L."/>
            <person name="Tang P."/>
            <person name="Li S."/>
            <person name="Liang L."/>
        </authorList>
    </citation>
    <scope>NUCLEOTIDE SEQUENCE</scope>
    <source>
        <strain evidence="3">YMF1.00031</strain>
    </source>
</reference>